<evidence type="ECO:0000313" key="4">
    <source>
        <dbReference type="Proteomes" id="UP000000305"/>
    </source>
</evidence>
<gene>
    <name evidence="3" type="ORF">DAPPUDRAFT_326825</name>
</gene>
<dbReference type="GO" id="GO:0005634">
    <property type="term" value="C:nucleus"/>
    <property type="evidence" value="ECO:0000318"/>
    <property type="project" value="GO_Central"/>
</dbReference>
<dbReference type="eggNOG" id="KOG0701">
    <property type="taxonomic scope" value="Eukaryota"/>
</dbReference>
<dbReference type="GO" id="GO:0004525">
    <property type="term" value="F:ribonuclease III activity"/>
    <property type="evidence" value="ECO:0000318"/>
    <property type="project" value="GO_Central"/>
</dbReference>
<dbReference type="PANTHER" id="PTHR14950">
    <property type="entry name" value="DICER-RELATED"/>
    <property type="match status" value="1"/>
</dbReference>
<dbReference type="STRING" id="6669.E9H8W2"/>
<dbReference type="GO" id="GO:0006309">
    <property type="term" value="P:apoptotic DNA fragmentation"/>
    <property type="evidence" value="ECO:0000318"/>
    <property type="project" value="GO_Central"/>
</dbReference>
<proteinExistence type="predicted"/>
<protein>
    <recommendedName>
        <fullName evidence="2">RNase III domain-containing protein</fullName>
    </recommendedName>
</protein>
<evidence type="ECO:0000256" key="1">
    <source>
        <dbReference type="ARBA" id="ARBA00022801"/>
    </source>
</evidence>
<dbReference type="InterPro" id="IPR000999">
    <property type="entry name" value="RNase_III_dom"/>
</dbReference>
<dbReference type="EMBL" id="GL732606">
    <property type="protein sequence ID" value="EFX71789.1"/>
    <property type="molecule type" value="Genomic_DNA"/>
</dbReference>
<dbReference type="GO" id="GO:0004530">
    <property type="term" value="F:deoxyribonuclease I activity"/>
    <property type="evidence" value="ECO:0000318"/>
    <property type="project" value="GO_Central"/>
</dbReference>
<dbReference type="Gene3D" id="1.10.1520.10">
    <property type="entry name" value="Ribonuclease III domain"/>
    <property type="match status" value="1"/>
</dbReference>
<dbReference type="SUPFAM" id="SSF69065">
    <property type="entry name" value="RNase III domain-like"/>
    <property type="match status" value="1"/>
</dbReference>
<feature type="domain" description="RNase III" evidence="2">
    <location>
        <begin position="35"/>
        <end position="159"/>
    </location>
</feature>
<dbReference type="SMART" id="SM00535">
    <property type="entry name" value="RIBOc"/>
    <property type="match status" value="1"/>
</dbReference>
<organism evidence="3 4">
    <name type="scientific">Daphnia pulex</name>
    <name type="common">Water flea</name>
    <dbReference type="NCBI Taxonomy" id="6669"/>
    <lineage>
        <taxon>Eukaryota</taxon>
        <taxon>Metazoa</taxon>
        <taxon>Ecdysozoa</taxon>
        <taxon>Arthropoda</taxon>
        <taxon>Crustacea</taxon>
        <taxon>Branchiopoda</taxon>
        <taxon>Diplostraca</taxon>
        <taxon>Cladocera</taxon>
        <taxon>Anomopoda</taxon>
        <taxon>Daphniidae</taxon>
        <taxon>Daphnia</taxon>
    </lineage>
</organism>
<dbReference type="GO" id="GO:0005737">
    <property type="term" value="C:cytoplasm"/>
    <property type="evidence" value="ECO:0000318"/>
    <property type="project" value="GO_Central"/>
</dbReference>
<dbReference type="PANTHER" id="PTHR14950:SF37">
    <property type="entry name" value="ENDORIBONUCLEASE DICER"/>
    <property type="match status" value="1"/>
</dbReference>
<evidence type="ECO:0000313" key="3">
    <source>
        <dbReference type="EMBL" id="EFX71789.1"/>
    </source>
</evidence>
<dbReference type="PhylomeDB" id="E9H8W2"/>
<keyword evidence="1" id="KW-0378">Hydrolase</keyword>
<dbReference type="Proteomes" id="UP000000305">
    <property type="component" value="Unassembled WGS sequence"/>
</dbReference>
<dbReference type="GO" id="GO:0003723">
    <property type="term" value="F:RNA binding"/>
    <property type="evidence" value="ECO:0000318"/>
    <property type="project" value="GO_Central"/>
</dbReference>
<dbReference type="KEGG" id="dpx:DAPPUDRAFT_326825"/>
<dbReference type="OrthoDB" id="416741at2759"/>
<dbReference type="HOGENOM" id="CLU_1344501_0_0_1"/>
<dbReference type="GO" id="GO:0031054">
    <property type="term" value="P:pre-miRNA processing"/>
    <property type="evidence" value="ECO:0000318"/>
    <property type="project" value="GO_Central"/>
</dbReference>
<dbReference type="Pfam" id="PF00636">
    <property type="entry name" value="Ribonuclease_3"/>
    <property type="match status" value="1"/>
</dbReference>
<dbReference type="AlphaFoldDB" id="E9H8W2"/>
<name>E9H8W2_DAPPU</name>
<accession>E9H8W2</accession>
<dbReference type="InParanoid" id="E9H8W2"/>
<dbReference type="PROSITE" id="PS50142">
    <property type="entry name" value="RNASE_3_2"/>
    <property type="match status" value="1"/>
</dbReference>
<reference evidence="3 4" key="1">
    <citation type="journal article" date="2011" name="Science">
        <title>The ecoresponsive genome of Daphnia pulex.</title>
        <authorList>
            <person name="Colbourne J.K."/>
            <person name="Pfrender M.E."/>
            <person name="Gilbert D."/>
            <person name="Thomas W.K."/>
            <person name="Tucker A."/>
            <person name="Oakley T.H."/>
            <person name="Tokishita S."/>
            <person name="Aerts A."/>
            <person name="Arnold G.J."/>
            <person name="Basu M.K."/>
            <person name="Bauer D.J."/>
            <person name="Caceres C.E."/>
            <person name="Carmel L."/>
            <person name="Casola C."/>
            <person name="Choi J.H."/>
            <person name="Detter J.C."/>
            <person name="Dong Q."/>
            <person name="Dusheyko S."/>
            <person name="Eads B.D."/>
            <person name="Frohlich T."/>
            <person name="Geiler-Samerotte K.A."/>
            <person name="Gerlach D."/>
            <person name="Hatcher P."/>
            <person name="Jogdeo S."/>
            <person name="Krijgsveld J."/>
            <person name="Kriventseva E.V."/>
            <person name="Kultz D."/>
            <person name="Laforsch C."/>
            <person name="Lindquist E."/>
            <person name="Lopez J."/>
            <person name="Manak J.R."/>
            <person name="Muller J."/>
            <person name="Pangilinan J."/>
            <person name="Patwardhan R.P."/>
            <person name="Pitluck S."/>
            <person name="Pritham E.J."/>
            <person name="Rechtsteiner A."/>
            <person name="Rho M."/>
            <person name="Rogozin I.B."/>
            <person name="Sakarya O."/>
            <person name="Salamov A."/>
            <person name="Schaack S."/>
            <person name="Shapiro H."/>
            <person name="Shiga Y."/>
            <person name="Skalitzky C."/>
            <person name="Smith Z."/>
            <person name="Souvorov A."/>
            <person name="Sung W."/>
            <person name="Tang Z."/>
            <person name="Tsuchiya D."/>
            <person name="Tu H."/>
            <person name="Vos H."/>
            <person name="Wang M."/>
            <person name="Wolf Y.I."/>
            <person name="Yamagata H."/>
            <person name="Yamada T."/>
            <person name="Ye Y."/>
            <person name="Shaw J.R."/>
            <person name="Andrews J."/>
            <person name="Crease T.J."/>
            <person name="Tang H."/>
            <person name="Lucas S.M."/>
            <person name="Robertson H.M."/>
            <person name="Bork P."/>
            <person name="Koonin E.V."/>
            <person name="Zdobnov E.M."/>
            <person name="Grigoriev I.V."/>
            <person name="Lynch M."/>
            <person name="Boore J.L."/>
        </authorList>
    </citation>
    <scope>NUCLEOTIDE SEQUENCE [LARGE SCALE GENOMIC DNA]</scope>
</reference>
<keyword evidence="4" id="KW-1185">Reference proteome</keyword>
<dbReference type="CDD" id="cd00593">
    <property type="entry name" value="RIBOc"/>
    <property type="match status" value="1"/>
</dbReference>
<evidence type="ECO:0000259" key="2">
    <source>
        <dbReference type="PROSITE" id="PS50142"/>
    </source>
</evidence>
<sequence>MSGVEIVPPSAVPLLDPEILATAVENPLPETDAALVVLEKILGYEFQNKDNLKLALTHTISNPTKCPSKDSDRSESLGDKFLGALIMVNCYKTYPTYGAGELANLTSMITCNDTFAVLAVPALIPTTIPGERISIEIDYPKVYADLFEAVAASIYVDCNEDFNTFRRVFFAIMRETIDNFMTNNLGCPISLSFANARGQKIIYK</sequence>
<dbReference type="GO" id="GO:0070578">
    <property type="term" value="C:RISC-loading complex"/>
    <property type="evidence" value="ECO:0000318"/>
    <property type="project" value="GO_Central"/>
</dbReference>
<dbReference type="GO" id="GO:0030422">
    <property type="term" value="P:siRNA processing"/>
    <property type="evidence" value="ECO:0000318"/>
    <property type="project" value="GO_Central"/>
</dbReference>
<dbReference type="InterPro" id="IPR036389">
    <property type="entry name" value="RNase_III_sf"/>
</dbReference>